<reference evidence="3" key="2">
    <citation type="submission" date="2011-04" db="EMBL/GenBank/DDBJ databases">
        <title>The complete genome of chromosome of Treponema succinifaciens DSM 2489.</title>
        <authorList>
            <person name="Lucas S."/>
            <person name="Copeland A."/>
            <person name="Lapidus A."/>
            <person name="Bruce D."/>
            <person name="Goodwin L."/>
            <person name="Pitluck S."/>
            <person name="Peters L."/>
            <person name="Kyrpides N."/>
            <person name="Mavromatis K."/>
            <person name="Ivanova N."/>
            <person name="Ovchinnikova G."/>
            <person name="Teshima H."/>
            <person name="Detter J.C."/>
            <person name="Tapia R."/>
            <person name="Han C."/>
            <person name="Land M."/>
            <person name="Hauser L."/>
            <person name="Markowitz V."/>
            <person name="Cheng J.-F."/>
            <person name="Hugenholtz P."/>
            <person name="Woyke T."/>
            <person name="Wu D."/>
            <person name="Gronow S."/>
            <person name="Wellnitz S."/>
            <person name="Brambilla E."/>
            <person name="Klenk H.-P."/>
            <person name="Eisen J.A."/>
        </authorList>
    </citation>
    <scope>NUCLEOTIDE SEQUENCE [LARGE SCALE GENOMIC DNA]</scope>
    <source>
        <strain evidence="3">ATCC 33096 / DSM 2489 / 6091</strain>
    </source>
</reference>
<name>F2NV52_TRES6</name>
<keyword evidence="1" id="KW-0472">Membrane</keyword>
<gene>
    <name evidence="2" type="ordered locus">Tresu_0330</name>
</gene>
<evidence type="ECO:0000313" key="2">
    <source>
        <dbReference type="EMBL" id="AEB13287.1"/>
    </source>
</evidence>
<dbReference type="RefSeq" id="WP_013700596.1">
    <property type="nucleotide sequence ID" value="NC_015385.1"/>
</dbReference>
<dbReference type="EMBL" id="CP002631">
    <property type="protein sequence ID" value="AEB13287.1"/>
    <property type="molecule type" value="Genomic_DNA"/>
</dbReference>
<reference evidence="2 3" key="1">
    <citation type="journal article" date="2011" name="Stand. Genomic Sci.">
        <title>Complete genome sequence of Treponema succinifaciens type strain (6091).</title>
        <authorList>
            <person name="Han C."/>
            <person name="Gronow S."/>
            <person name="Teshima H."/>
            <person name="Lapidus A."/>
            <person name="Nolan M."/>
            <person name="Lucas S."/>
            <person name="Hammon N."/>
            <person name="Deshpande S."/>
            <person name="Cheng J.F."/>
            <person name="Zeytun A."/>
            <person name="Tapia R."/>
            <person name="Goodwin L."/>
            <person name="Pitluck S."/>
            <person name="Liolios K."/>
            <person name="Pagani I."/>
            <person name="Ivanova N."/>
            <person name="Mavromatis K."/>
            <person name="Mikhailova N."/>
            <person name="Huntemann M."/>
            <person name="Pati A."/>
            <person name="Chen A."/>
            <person name="Palaniappan K."/>
            <person name="Land M."/>
            <person name="Hauser L."/>
            <person name="Brambilla E.M."/>
            <person name="Rohde M."/>
            <person name="Goker M."/>
            <person name="Woyke T."/>
            <person name="Bristow J."/>
            <person name="Eisen J.A."/>
            <person name="Markowitz V."/>
            <person name="Hugenholtz P."/>
            <person name="Kyrpides N.C."/>
            <person name="Klenk H.P."/>
            <person name="Detter J.C."/>
        </authorList>
    </citation>
    <scope>NUCLEOTIDE SEQUENCE [LARGE SCALE GENOMIC DNA]</scope>
    <source>
        <strain evidence="3">ATCC 33096 / DSM 2489 / 6091</strain>
    </source>
</reference>
<dbReference type="STRING" id="869209.Tresu_0330"/>
<sequence length="110" mass="12925">MGGLIFLFIVIFLFLTFLPSIILWYKRKKCPKCRAWGTLKFVKEIVKDKVVGHDRNRYGGGGGHYRYGGLGGFHSSHTSDQPFIRYWVEERYICQKCGRHISIHTRKDMR</sequence>
<dbReference type="Proteomes" id="UP000006852">
    <property type="component" value="Chromosome"/>
</dbReference>
<feature type="transmembrane region" description="Helical" evidence="1">
    <location>
        <begin position="6"/>
        <end position="25"/>
    </location>
</feature>
<keyword evidence="1" id="KW-1133">Transmembrane helix</keyword>
<dbReference type="GeneID" id="302997548"/>
<keyword evidence="1" id="KW-0812">Transmembrane</keyword>
<dbReference type="AlphaFoldDB" id="F2NV52"/>
<dbReference type="HOGENOM" id="CLU_2169963_0_0_12"/>
<proteinExistence type="predicted"/>
<evidence type="ECO:0000256" key="1">
    <source>
        <dbReference type="SAM" id="Phobius"/>
    </source>
</evidence>
<dbReference type="KEGG" id="tsu:Tresu_0330"/>
<protein>
    <submittedName>
        <fullName evidence="2">Uncharacterized protein</fullName>
    </submittedName>
</protein>
<keyword evidence="3" id="KW-1185">Reference proteome</keyword>
<organism evidence="2 3">
    <name type="scientific">Treponema succinifaciens (strain ATCC 33096 / DSM 2489 / 6091)</name>
    <dbReference type="NCBI Taxonomy" id="869209"/>
    <lineage>
        <taxon>Bacteria</taxon>
        <taxon>Pseudomonadati</taxon>
        <taxon>Spirochaetota</taxon>
        <taxon>Spirochaetia</taxon>
        <taxon>Spirochaetales</taxon>
        <taxon>Treponemataceae</taxon>
        <taxon>Treponema</taxon>
    </lineage>
</organism>
<accession>F2NV52</accession>
<evidence type="ECO:0000313" key="3">
    <source>
        <dbReference type="Proteomes" id="UP000006852"/>
    </source>
</evidence>